<comment type="caution">
    <text evidence="1">The sequence shown here is derived from an EMBL/GenBank/DDBJ whole genome shotgun (WGS) entry which is preliminary data.</text>
</comment>
<dbReference type="InterPro" id="IPR006439">
    <property type="entry name" value="HAD-SF_hydro_IA"/>
</dbReference>
<dbReference type="PANTHER" id="PTHR43434">
    <property type="entry name" value="PHOSPHOGLYCOLATE PHOSPHATASE"/>
    <property type="match status" value="1"/>
</dbReference>
<dbReference type="GO" id="GO:0005829">
    <property type="term" value="C:cytosol"/>
    <property type="evidence" value="ECO:0007669"/>
    <property type="project" value="TreeGrafter"/>
</dbReference>
<dbReference type="PANTHER" id="PTHR43434:SF16">
    <property type="entry name" value="BLL8046 PROTEIN"/>
    <property type="match status" value="1"/>
</dbReference>
<dbReference type="NCBIfam" id="TIGR01549">
    <property type="entry name" value="HAD-SF-IA-v1"/>
    <property type="match status" value="1"/>
</dbReference>
<dbReference type="InterPro" id="IPR023198">
    <property type="entry name" value="PGP-like_dom2"/>
</dbReference>
<dbReference type="InterPro" id="IPR050155">
    <property type="entry name" value="HAD-like_hydrolase_sf"/>
</dbReference>
<dbReference type="SFLD" id="SFLDS00003">
    <property type="entry name" value="Haloacid_Dehalogenase"/>
    <property type="match status" value="1"/>
</dbReference>
<reference evidence="1 2" key="1">
    <citation type="submission" date="2018-03" db="EMBL/GenBank/DDBJ databases">
        <title>Genomic Encyclopedia of Type Strains, Phase III (KMG-III): the genomes of soil and plant-associated and newly described type strains.</title>
        <authorList>
            <person name="Whitman W."/>
        </authorList>
    </citation>
    <scope>NUCLEOTIDE SEQUENCE [LARGE SCALE GENOMIC DNA]</scope>
    <source>
        <strain evidence="1 2">CGMCC 4.7125</strain>
    </source>
</reference>
<dbReference type="EMBL" id="PVNH01000001">
    <property type="protein sequence ID" value="PRX50901.1"/>
    <property type="molecule type" value="Genomic_DNA"/>
</dbReference>
<dbReference type="AlphaFoldDB" id="A0A2T0M2C0"/>
<keyword evidence="2" id="KW-1185">Reference proteome</keyword>
<sequence length="221" mass="24095">MPDTAIFDVDGTLVDSNYQHALAWFRAFRRYGITLPLWDLHRAIGMGGDRLVGHVAGDDVERKCGDRVRDAHTEEFDRLIDEVRPLPQAREILRDVRDRGFRLVLATSGEPRHVAHLLSLLDGDDLAHGRVTSDDVTRTKPEADLVDAALREVGGRSGVLIGDSPWDCQAAAKRGVPTLAVRTGGFSVDELAAAGADAVFESLPDLRAALDDTVLARPGDR</sequence>
<evidence type="ECO:0000313" key="2">
    <source>
        <dbReference type="Proteomes" id="UP000238362"/>
    </source>
</evidence>
<dbReference type="InterPro" id="IPR036412">
    <property type="entry name" value="HAD-like_sf"/>
</dbReference>
<name>A0A2T0M2C0_9PSEU</name>
<gene>
    <name evidence="1" type="ORF">B0I33_10152</name>
</gene>
<dbReference type="RefSeq" id="WP_106176446.1">
    <property type="nucleotide sequence ID" value="NZ_PVNH01000001.1"/>
</dbReference>
<organism evidence="1 2">
    <name type="scientific">Prauserella shujinwangii</name>
    <dbReference type="NCBI Taxonomy" id="1453103"/>
    <lineage>
        <taxon>Bacteria</taxon>
        <taxon>Bacillati</taxon>
        <taxon>Actinomycetota</taxon>
        <taxon>Actinomycetes</taxon>
        <taxon>Pseudonocardiales</taxon>
        <taxon>Pseudonocardiaceae</taxon>
        <taxon>Prauserella</taxon>
    </lineage>
</organism>
<dbReference type="Gene3D" id="3.40.50.1000">
    <property type="entry name" value="HAD superfamily/HAD-like"/>
    <property type="match status" value="1"/>
</dbReference>
<dbReference type="OrthoDB" id="9793014at2"/>
<dbReference type="Proteomes" id="UP000238362">
    <property type="component" value="Unassembled WGS sequence"/>
</dbReference>
<protein>
    <submittedName>
        <fullName evidence="1">Phosphoglycolate phosphatase</fullName>
    </submittedName>
</protein>
<dbReference type="SFLD" id="SFLDG01129">
    <property type="entry name" value="C1.5:_HAD__Beta-PGM__Phosphata"/>
    <property type="match status" value="1"/>
</dbReference>
<accession>A0A2T0M2C0</accession>
<dbReference type="InterPro" id="IPR023214">
    <property type="entry name" value="HAD_sf"/>
</dbReference>
<dbReference type="GO" id="GO:0008967">
    <property type="term" value="F:phosphoglycolate phosphatase activity"/>
    <property type="evidence" value="ECO:0007669"/>
    <property type="project" value="TreeGrafter"/>
</dbReference>
<dbReference type="SUPFAM" id="SSF56784">
    <property type="entry name" value="HAD-like"/>
    <property type="match status" value="1"/>
</dbReference>
<proteinExistence type="predicted"/>
<evidence type="ECO:0000313" key="1">
    <source>
        <dbReference type="EMBL" id="PRX50901.1"/>
    </source>
</evidence>
<dbReference type="GO" id="GO:0006281">
    <property type="term" value="P:DNA repair"/>
    <property type="evidence" value="ECO:0007669"/>
    <property type="project" value="TreeGrafter"/>
</dbReference>
<dbReference type="Pfam" id="PF00702">
    <property type="entry name" value="Hydrolase"/>
    <property type="match status" value="1"/>
</dbReference>
<dbReference type="Gene3D" id="1.10.150.240">
    <property type="entry name" value="Putative phosphatase, domain 2"/>
    <property type="match status" value="1"/>
</dbReference>